<protein>
    <submittedName>
        <fullName evidence="3">GDP-D-glucose phosphorylase 1</fullName>
    </submittedName>
</protein>
<dbReference type="InterPro" id="IPR036265">
    <property type="entry name" value="HIT-like_sf"/>
</dbReference>
<dbReference type="GO" id="GO:0080048">
    <property type="term" value="F:GDP-D-glucose phosphorylase activity"/>
    <property type="evidence" value="ECO:0007669"/>
    <property type="project" value="UniProtKB-EC"/>
</dbReference>
<dbReference type="AlphaFoldDB" id="A0AAW1AXB7"/>
<proteinExistence type="predicted"/>
<dbReference type="GO" id="GO:0005085">
    <property type="term" value="F:guanyl-nucleotide exchange factor activity"/>
    <property type="evidence" value="ECO:0007669"/>
    <property type="project" value="UniProtKB-KW"/>
</dbReference>
<evidence type="ECO:0000256" key="1">
    <source>
        <dbReference type="SAM" id="MobiDB-lite"/>
    </source>
</evidence>
<feature type="compositionally biased region" description="Basic residues" evidence="1">
    <location>
        <begin position="38"/>
        <end position="49"/>
    </location>
</feature>
<reference evidence="3 4" key="1">
    <citation type="journal article" date="2024" name="Proc. Natl. Acad. Sci. U.S.A.">
        <title>The genetic regulatory architecture and epigenomic basis for age-related changes in rattlesnake venom.</title>
        <authorList>
            <person name="Hogan M.P."/>
            <person name="Holding M.L."/>
            <person name="Nystrom G.S."/>
            <person name="Colston T.J."/>
            <person name="Bartlett D.A."/>
            <person name="Mason A.J."/>
            <person name="Ellsworth S.A."/>
            <person name="Rautsaw R.M."/>
            <person name="Lawrence K.C."/>
            <person name="Strickland J.L."/>
            <person name="He B."/>
            <person name="Fraser P."/>
            <person name="Margres M.J."/>
            <person name="Gilbert D.M."/>
            <person name="Gibbs H.L."/>
            <person name="Parkinson C.L."/>
            <person name="Rokyta D.R."/>
        </authorList>
    </citation>
    <scope>NUCLEOTIDE SEQUENCE [LARGE SCALE GENOMIC DNA]</scope>
    <source>
        <strain evidence="3">DRR0105</strain>
    </source>
</reference>
<dbReference type="GO" id="GO:0005737">
    <property type="term" value="C:cytoplasm"/>
    <property type="evidence" value="ECO:0007669"/>
    <property type="project" value="UniProtKB-SubCell"/>
</dbReference>
<evidence type="ECO:0000313" key="4">
    <source>
        <dbReference type="Proteomes" id="UP001474421"/>
    </source>
</evidence>
<evidence type="ECO:0000313" key="3">
    <source>
        <dbReference type="EMBL" id="KAK9394149.1"/>
    </source>
</evidence>
<comment type="caution">
    <text evidence="3">The sequence shown here is derived from an EMBL/GenBank/DDBJ whole genome shotgun (WGS) entry which is preliminary data.</text>
</comment>
<dbReference type="Pfam" id="PF26217">
    <property type="entry name" value="GDPGP1_N"/>
    <property type="match status" value="1"/>
</dbReference>
<dbReference type="EMBL" id="JAOTOJ010000012">
    <property type="protein sequence ID" value="KAK9394149.1"/>
    <property type="molecule type" value="Genomic_DNA"/>
</dbReference>
<evidence type="ECO:0000259" key="2">
    <source>
        <dbReference type="Pfam" id="PF26217"/>
    </source>
</evidence>
<gene>
    <name evidence="3" type="ORF">NXF25_015812</name>
</gene>
<dbReference type="PANTHER" id="PTHR20884:SF8">
    <property type="entry name" value="GDP-D-GLUCOSE PHOSPHORYLASE 1"/>
    <property type="match status" value="1"/>
</dbReference>
<feature type="compositionally biased region" description="Low complexity" evidence="1">
    <location>
        <begin position="16"/>
        <end position="31"/>
    </location>
</feature>
<dbReference type="Proteomes" id="UP001474421">
    <property type="component" value="Unassembled WGS sequence"/>
</dbReference>
<dbReference type="GO" id="GO:0016787">
    <property type="term" value="F:hydrolase activity"/>
    <property type="evidence" value="ECO:0007669"/>
    <property type="project" value="UniProtKB-KW"/>
</dbReference>
<accession>A0AAW1AXB7</accession>
<dbReference type="InterPro" id="IPR026506">
    <property type="entry name" value="GDPGP"/>
</dbReference>
<dbReference type="GO" id="GO:0000166">
    <property type="term" value="F:nucleotide binding"/>
    <property type="evidence" value="ECO:0007669"/>
    <property type="project" value="UniProtKB-KW"/>
</dbReference>
<name>A0AAW1AXB7_CROAD</name>
<dbReference type="SUPFAM" id="SSF54197">
    <property type="entry name" value="HIT-like"/>
    <property type="match status" value="1"/>
</dbReference>
<dbReference type="InterPro" id="IPR058866">
    <property type="entry name" value="GDPGP1_N"/>
</dbReference>
<sequence length="393" mass="43648">MFSSSARPWADRLPDRPAAPGRRARQPASRLGEAERLRGRRAPGSRFRCHASFDPARPRRAPGASPAEVSPRDPPLAFSMTAEGVGAAGRDGGSPAELFCYDPEELVLRGVEWPRSGAGAPRSPAWSRFDRALREGWDDRLRRGLFRYRLGELQTRVLPGRLGLVAQLNVQRATERRRPQEARSVRQRFDPRQFNFGQIRREEVLFCLCRGCPALTSSPRALVAINVSPLEQGHVLLIPDPALALPQILTPEALLVGLDAVLLSTHPGFRLGFNSLGAFASVNHLHLHCFYLDWELSVESAPCEALLPEAGLYLLREAPAPAFLFYCDHGRQLEPLAHRICRVACHLSQREIAHNLFATRGATPEGPLGSRARPGVRVILWVRKACFGIRRPH</sequence>
<dbReference type="GO" id="GO:0006006">
    <property type="term" value="P:glucose metabolic process"/>
    <property type="evidence" value="ECO:0007669"/>
    <property type="project" value="TreeGrafter"/>
</dbReference>
<dbReference type="Gene3D" id="3.30.428.10">
    <property type="entry name" value="HIT-like"/>
    <property type="match status" value="1"/>
</dbReference>
<dbReference type="PANTHER" id="PTHR20884">
    <property type="entry name" value="GDP-D-GLUCOSE PHOSPHORYLASE 1"/>
    <property type="match status" value="1"/>
</dbReference>
<organism evidence="3 4">
    <name type="scientific">Crotalus adamanteus</name>
    <name type="common">Eastern diamondback rattlesnake</name>
    <dbReference type="NCBI Taxonomy" id="8729"/>
    <lineage>
        <taxon>Eukaryota</taxon>
        <taxon>Metazoa</taxon>
        <taxon>Chordata</taxon>
        <taxon>Craniata</taxon>
        <taxon>Vertebrata</taxon>
        <taxon>Euteleostomi</taxon>
        <taxon>Lepidosauria</taxon>
        <taxon>Squamata</taxon>
        <taxon>Bifurcata</taxon>
        <taxon>Unidentata</taxon>
        <taxon>Episquamata</taxon>
        <taxon>Toxicofera</taxon>
        <taxon>Serpentes</taxon>
        <taxon>Colubroidea</taxon>
        <taxon>Viperidae</taxon>
        <taxon>Crotalinae</taxon>
        <taxon>Crotalus</taxon>
    </lineage>
</organism>
<feature type="domain" description="GDPGP1-like N-terminal" evidence="2">
    <location>
        <begin position="128"/>
        <end position="289"/>
    </location>
</feature>
<keyword evidence="4" id="KW-1185">Reference proteome</keyword>
<feature type="region of interest" description="Disordered" evidence="1">
    <location>
        <begin position="1"/>
        <end position="75"/>
    </location>
</feature>